<evidence type="ECO:0000313" key="2">
    <source>
        <dbReference type="EMBL" id="GIX62215.1"/>
    </source>
</evidence>
<accession>A0AAV4LQR1</accession>
<keyword evidence="3" id="KW-1185">Reference proteome</keyword>
<sequence>MHSIHLSKRNRQRRPQVLNQLRATHVPLEVVDQHAQVRVERLQAANRPEAADEVARLAVLAQIQNVEPPPLQLRQQLAHRRLSHSRLPHQQHRLTVLQRREQQRQQPVRRPLKPQISLALEELAHAQPACPHEPAQRRVHREVHHQLLRLRRLRQQAAPLQHAPHHFLVGRVAQLLRDDAPPVVRQPRVVVPHPVRPLYQVAQRYQHRVPLERHRVHRARLQALERRHDLLRPRQRDCAALVQHLLQVRRAQPLDVQLHEPVAKRLRQLLPPAVDAVRRVLRGEYHELRVRPDRLARLRHVDFPVVIQYPVKRLQNLARRQVELVQDNPVPLLHRRHDRPVVELELARRRVEHELPQVLRQVCVLVVVDAHAPVPRQRAQVLHHRGLARRRGSLQQHRHPQPAQHSAESPQALGYVRRHDKVLLLSNSLPAAADPVPLDADVVHALLEGAALPLRRRRQQRLHFGEGRFPQRRGEARQRSVHERLTAVLHCPVTPPHHVMHVIQRAHQVSQRERRRLEAPVLQCALPAQLPRLEVKVAQLRAWHAAVVRVRPHHHGNVLHRLDLIHEYLRHLAAEVRRQLLLAAGEGHEVSLADYRRVHAGEEPKVFVDVHHAAPALVQFKLGRRS</sequence>
<dbReference type="RefSeq" id="XP_067714284.1">
    <property type="nucleotide sequence ID" value="XM_067858183.1"/>
</dbReference>
<reference evidence="2 3" key="1">
    <citation type="submission" date="2021-06" db="EMBL/GenBank/DDBJ databases">
        <title>Genome sequence of Babesia caballi.</title>
        <authorList>
            <person name="Yamagishi J."/>
            <person name="Kidaka T."/>
            <person name="Ochi A."/>
        </authorList>
    </citation>
    <scope>NUCLEOTIDE SEQUENCE [LARGE SCALE GENOMIC DNA]</scope>
    <source>
        <strain evidence="2">USDA-D6B2</strain>
    </source>
</reference>
<feature type="region of interest" description="Disordered" evidence="1">
    <location>
        <begin position="389"/>
        <end position="410"/>
    </location>
</feature>
<evidence type="ECO:0000256" key="1">
    <source>
        <dbReference type="SAM" id="MobiDB-lite"/>
    </source>
</evidence>
<gene>
    <name evidence="2" type="ORF">BcabD6B2_16500</name>
</gene>
<name>A0AAV4LQR1_BABCB</name>
<comment type="caution">
    <text evidence="2">The sequence shown here is derived from an EMBL/GenBank/DDBJ whole genome shotgun (WGS) entry which is preliminary data.</text>
</comment>
<dbReference type="EMBL" id="BPLF01000001">
    <property type="protein sequence ID" value="GIX62215.1"/>
    <property type="molecule type" value="Genomic_DNA"/>
</dbReference>
<organism evidence="2 3">
    <name type="scientific">Babesia caballi</name>
    <dbReference type="NCBI Taxonomy" id="5871"/>
    <lineage>
        <taxon>Eukaryota</taxon>
        <taxon>Sar</taxon>
        <taxon>Alveolata</taxon>
        <taxon>Apicomplexa</taxon>
        <taxon>Aconoidasida</taxon>
        <taxon>Piroplasmida</taxon>
        <taxon>Babesiidae</taxon>
        <taxon>Babesia</taxon>
    </lineage>
</organism>
<dbReference type="GeneID" id="94193696"/>
<evidence type="ECO:0000313" key="3">
    <source>
        <dbReference type="Proteomes" id="UP001497744"/>
    </source>
</evidence>
<dbReference type="Proteomes" id="UP001497744">
    <property type="component" value="Unassembled WGS sequence"/>
</dbReference>
<dbReference type="AlphaFoldDB" id="A0AAV4LQR1"/>
<proteinExistence type="predicted"/>
<feature type="compositionally biased region" description="Basic residues" evidence="1">
    <location>
        <begin position="389"/>
        <end position="400"/>
    </location>
</feature>
<protein>
    <submittedName>
        <fullName evidence="2">Uncharacterized protein</fullName>
    </submittedName>
</protein>